<organism evidence="5 6">
    <name type="scientific">Mycobacterium colombiense</name>
    <dbReference type="NCBI Taxonomy" id="339268"/>
    <lineage>
        <taxon>Bacteria</taxon>
        <taxon>Bacillati</taxon>
        <taxon>Actinomycetota</taxon>
        <taxon>Actinomycetes</taxon>
        <taxon>Mycobacteriales</taxon>
        <taxon>Mycobacteriaceae</taxon>
        <taxon>Mycobacterium</taxon>
        <taxon>Mycobacterium avium complex (MAC)</taxon>
    </lineage>
</organism>
<evidence type="ECO:0000313" key="5">
    <source>
        <dbReference type="EMBL" id="OBH60098.1"/>
    </source>
</evidence>
<dbReference type="InterPro" id="IPR052155">
    <property type="entry name" value="Biofilm_reg_signaling"/>
</dbReference>
<evidence type="ECO:0000256" key="1">
    <source>
        <dbReference type="SAM" id="MobiDB-lite"/>
    </source>
</evidence>
<dbReference type="PROSITE" id="PS50887">
    <property type="entry name" value="GGDEF"/>
    <property type="match status" value="2"/>
</dbReference>
<keyword evidence="2" id="KW-0472">Membrane</keyword>
<dbReference type="SUPFAM" id="SSF141868">
    <property type="entry name" value="EAL domain-like"/>
    <property type="match status" value="1"/>
</dbReference>
<evidence type="ECO:0000259" key="4">
    <source>
        <dbReference type="PROSITE" id="PS50887"/>
    </source>
</evidence>
<feature type="transmembrane region" description="Helical" evidence="2">
    <location>
        <begin position="594"/>
        <end position="613"/>
    </location>
</feature>
<dbReference type="EMBL" id="LZJS01000093">
    <property type="protein sequence ID" value="OBH60098.1"/>
    <property type="molecule type" value="Genomic_DNA"/>
</dbReference>
<feature type="transmembrane region" description="Helical" evidence="2">
    <location>
        <begin position="141"/>
        <end position="161"/>
    </location>
</feature>
<feature type="domain" description="EAL" evidence="3">
    <location>
        <begin position="1047"/>
        <end position="1300"/>
    </location>
</feature>
<feature type="transmembrane region" description="Helical" evidence="2">
    <location>
        <begin position="276"/>
        <end position="296"/>
    </location>
</feature>
<keyword evidence="2" id="KW-1133">Transmembrane helix</keyword>
<feature type="transmembrane region" description="Helical" evidence="2">
    <location>
        <begin position="721"/>
        <end position="741"/>
    </location>
</feature>
<dbReference type="PROSITE" id="PS50883">
    <property type="entry name" value="EAL"/>
    <property type="match status" value="1"/>
</dbReference>
<dbReference type="InterPro" id="IPR001633">
    <property type="entry name" value="EAL_dom"/>
</dbReference>
<dbReference type="CDD" id="cd01948">
    <property type="entry name" value="EAL"/>
    <property type="match status" value="1"/>
</dbReference>
<feature type="transmembrane region" description="Helical" evidence="2">
    <location>
        <begin position="748"/>
        <end position="767"/>
    </location>
</feature>
<feature type="transmembrane region" description="Helical" evidence="2">
    <location>
        <begin position="620"/>
        <end position="642"/>
    </location>
</feature>
<evidence type="ECO:0000313" key="6">
    <source>
        <dbReference type="Proteomes" id="UP000093861"/>
    </source>
</evidence>
<feature type="region of interest" description="Disordered" evidence="1">
    <location>
        <begin position="1292"/>
        <end position="1317"/>
    </location>
</feature>
<feature type="transmembrane region" description="Helical" evidence="2">
    <location>
        <begin position="779"/>
        <end position="798"/>
    </location>
</feature>
<dbReference type="SUPFAM" id="SSF55073">
    <property type="entry name" value="Nucleotide cyclase"/>
    <property type="match status" value="2"/>
</dbReference>
<feature type="transmembrane region" description="Helical" evidence="2">
    <location>
        <begin position="108"/>
        <end position="129"/>
    </location>
</feature>
<feature type="transmembrane region" description="Helical" evidence="2">
    <location>
        <begin position="205"/>
        <end position="223"/>
    </location>
</feature>
<feature type="transmembrane region" description="Helical" evidence="2">
    <location>
        <begin position="687"/>
        <end position="709"/>
    </location>
</feature>
<reference evidence="5 6" key="1">
    <citation type="submission" date="2016-06" db="EMBL/GenBank/DDBJ databases">
        <authorList>
            <person name="Kjaerup R.B."/>
            <person name="Dalgaard T.S."/>
            <person name="Juul-Madsen H.R."/>
        </authorList>
    </citation>
    <scope>NUCLEOTIDE SEQUENCE [LARGE SCALE GENOMIC DNA]</scope>
    <source>
        <strain evidence="5 6">E2464</strain>
    </source>
</reference>
<feature type="region of interest" description="Disordered" evidence="1">
    <location>
        <begin position="522"/>
        <end position="555"/>
    </location>
</feature>
<feature type="transmembrane region" description="Helical" evidence="2">
    <location>
        <begin position="238"/>
        <end position="255"/>
    </location>
</feature>
<dbReference type="Pfam" id="PF00563">
    <property type="entry name" value="EAL"/>
    <property type="match status" value="1"/>
</dbReference>
<evidence type="ECO:0000256" key="2">
    <source>
        <dbReference type="SAM" id="Phobius"/>
    </source>
</evidence>
<dbReference type="InterPro" id="IPR043128">
    <property type="entry name" value="Rev_trsase/Diguanyl_cyclase"/>
</dbReference>
<feature type="compositionally biased region" description="Low complexity" evidence="1">
    <location>
        <begin position="535"/>
        <end position="549"/>
    </location>
</feature>
<dbReference type="PANTHER" id="PTHR44757">
    <property type="entry name" value="DIGUANYLATE CYCLASE DGCP"/>
    <property type="match status" value="1"/>
</dbReference>
<dbReference type="Pfam" id="PF00990">
    <property type="entry name" value="GGDEF"/>
    <property type="match status" value="2"/>
</dbReference>
<dbReference type="InterPro" id="IPR035919">
    <property type="entry name" value="EAL_sf"/>
</dbReference>
<feature type="domain" description="GGDEF" evidence="4">
    <location>
        <begin position="906"/>
        <end position="1038"/>
    </location>
</feature>
<proteinExistence type="predicted"/>
<sequence>MNPWRRFGVPARRGWLLAGAYGVAELLIVLSKFWGSRGPYGTRPINEVVIAVCLAITAVCAGFAARHKAGRQRYGWLALVTGLVGWAAGEIIWAVYDVRPEFDHAANPAATEIVLLLYPLGAMTSLVLLSRLSRLDNFRRLLLDGLIVATSLFVISWVFVVETQLREHTGTRLATLAEVFSDIVLLTTAILMLSRARPGDQPSRALLAGGIGTINLADLVLVFDTGIGSYHTGYVGDLTRVAGLAMVALAAAASRHEQPAPASQASPDEMELRTRLWLPYLPLIMAAAVGWAHAAGNALHKPLLGALGILVAAVLARQFVALVENQNLLSEVAQEAFRDHLTGLANRALFLHRLELAVARRHPDGTPIAVLCLDLDNFKAVNDALGHPAGDELLVRVAGRLTAALGDAGTIARLGGDEFAAVIETSVEESQAAAHRILDAFTGAILIDGIPITVRPSIGFTVATGSANCTVDQLLRHADLAMYAAKREGGQCIRSFMPDLPLPYAFPAAPGSHRSLVASRVISDGNGDTPRNSRPAAEVAPAAEPSTPEDAPDAVRWPPRDVRAAIALLAVGLVAFTVSTAVRPNAGHGIVSAAALYTALTVVAAALIALRAYRVPADRIAWALIAAGMASSAVGDVVYALWVPSGRSPSVADPEYLAYYPFVYAGLLLLMRARLKRLPIPIQLDSFICALTLAAVAAALTAGPIRAAAVHSAATVWVGLAYPWSDLVLLALAAGMLPILGWRNEIRWALLVAGLVLFAVADAAYLFQTSAGLYRAGSLLDACWAASSLLIAMASWARSSSFTQPPRGRYGPYITPVVSAIVALGVIVLAHHSRLAATLAALSLVVATGRFALTFRNASLLETNDRLGMIDELTALPNRRSLATALSGLPVSPPSGTRSIPTRAHARRALLLLSLSDFHEITDSIGRQFGDELLCHIANRLAGCVRRDDLLARVGEEQFAVLLSDGANLTAASASAGRLLEALSEPIALDPITVQVDARIAIALCPDHCDSPQDLLSRAETTMAHAKSARSKIAVYDSSFEVHRDNDPSLIEELRAALFDTEELKLHYQPKIDGRDNSVHSVEAVLRWQHPTRGTLLPEEFLSVAERAGLMRKISNRTLSMALAQVRSWREEGIPLTVAVNLSTTNLLDIELVGTVERLLANYDLPADALILEITESALVDSVRSRNTVAALQGLGIRISLDDYGTGWSSLARLQEVSVDELKLDRIFVSRLAHDARSVAIVRSTVALASNLGADLVAEGVENEATLHALRRYGCNITQGFVHSPPLPPDDLRDWIASHAPNPQPSRSNERARSNEG</sequence>
<feature type="transmembrane region" description="Helical" evidence="2">
    <location>
        <begin position="45"/>
        <end position="64"/>
    </location>
</feature>
<feature type="transmembrane region" description="Helical" evidence="2">
    <location>
        <begin position="76"/>
        <end position="96"/>
    </location>
</feature>
<dbReference type="SMART" id="SM00267">
    <property type="entry name" value="GGDEF"/>
    <property type="match status" value="2"/>
</dbReference>
<name>A0A1A2S7B1_9MYCO</name>
<feature type="compositionally biased region" description="Basic and acidic residues" evidence="1">
    <location>
        <begin position="1308"/>
        <end position="1317"/>
    </location>
</feature>
<dbReference type="Proteomes" id="UP000093861">
    <property type="component" value="Unassembled WGS sequence"/>
</dbReference>
<dbReference type="InterPro" id="IPR029787">
    <property type="entry name" value="Nucleotide_cyclase"/>
</dbReference>
<dbReference type="Gene3D" id="3.20.20.450">
    <property type="entry name" value="EAL domain"/>
    <property type="match status" value="1"/>
</dbReference>
<evidence type="ECO:0000259" key="3">
    <source>
        <dbReference type="PROSITE" id="PS50883"/>
    </source>
</evidence>
<feature type="transmembrane region" description="Helical" evidence="2">
    <location>
        <begin position="14"/>
        <end position="33"/>
    </location>
</feature>
<dbReference type="CDD" id="cd01949">
    <property type="entry name" value="GGDEF"/>
    <property type="match status" value="2"/>
</dbReference>
<dbReference type="InterPro" id="IPR000160">
    <property type="entry name" value="GGDEF_dom"/>
</dbReference>
<feature type="domain" description="GGDEF" evidence="4">
    <location>
        <begin position="366"/>
        <end position="498"/>
    </location>
</feature>
<gene>
    <name evidence="5" type="ORF">A5685_27195</name>
</gene>
<dbReference type="NCBIfam" id="TIGR00254">
    <property type="entry name" value="GGDEF"/>
    <property type="match status" value="2"/>
</dbReference>
<protein>
    <submittedName>
        <fullName evidence="5">Diguanylate phosphodiesterase</fullName>
    </submittedName>
</protein>
<accession>A0A1A2S7B1</accession>
<dbReference type="Gene3D" id="3.30.70.270">
    <property type="match status" value="2"/>
</dbReference>
<feature type="transmembrane region" description="Helical" evidence="2">
    <location>
        <begin position="173"/>
        <end position="193"/>
    </location>
</feature>
<dbReference type="PANTHER" id="PTHR44757:SF2">
    <property type="entry name" value="BIOFILM ARCHITECTURE MAINTENANCE PROTEIN MBAA"/>
    <property type="match status" value="1"/>
</dbReference>
<keyword evidence="2" id="KW-0812">Transmembrane</keyword>
<feature type="transmembrane region" description="Helical" evidence="2">
    <location>
        <begin position="564"/>
        <end position="582"/>
    </location>
</feature>
<feature type="transmembrane region" description="Helical" evidence="2">
    <location>
        <begin position="810"/>
        <end position="829"/>
    </location>
</feature>
<feature type="transmembrane region" description="Helical" evidence="2">
    <location>
        <begin position="657"/>
        <end position="675"/>
    </location>
</feature>
<comment type="caution">
    <text evidence="5">The sequence shown here is derived from an EMBL/GenBank/DDBJ whole genome shotgun (WGS) entry which is preliminary data.</text>
</comment>
<feature type="transmembrane region" description="Helical" evidence="2">
    <location>
        <begin position="302"/>
        <end position="320"/>
    </location>
</feature>
<dbReference type="SMART" id="SM00052">
    <property type="entry name" value="EAL"/>
    <property type="match status" value="1"/>
</dbReference>